<protein>
    <submittedName>
        <fullName evidence="2">Uncharacterized protein LOC136082358</fullName>
    </submittedName>
</protein>
<gene>
    <name evidence="2" type="primary">LOC136082358</name>
</gene>
<keyword evidence="1" id="KW-1185">Reference proteome</keyword>
<name>A0ABM4C7B1_HYDVU</name>
<sequence>MKSAYQVHCRDKKEAHLTKQYKRKEKTVESAHQKLELKKFYEGRNKKAELSINQFLNEEMDIDIIEKTSKSPNQFINVKINDKIKVSFINTNNFSLLAQTVLRYGTSNREAAANSSAVLEELNKLIIDNHKIHREKKIVMEKFQKDDLLMYQSEDIKALSFDGKKNLTLINEQDETTLKYSKTIKMVFYTVTSEPLEKYVFHFSPLEPSLEEKPALMIAKPIAD</sequence>
<organism evidence="1 2">
    <name type="scientific">Hydra vulgaris</name>
    <name type="common">Hydra</name>
    <name type="synonym">Hydra attenuata</name>
    <dbReference type="NCBI Taxonomy" id="6087"/>
    <lineage>
        <taxon>Eukaryota</taxon>
        <taxon>Metazoa</taxon>
        <taxon>Cnidaria</taxon>
        <taxon>Hydrozoa</taxon>
        <taxon>Hydroidolina</taxon>
        <taxon>Anthoathecata</taxon>
        <taxon>Aplanulata</taxon>
        <taxon>Hydridae</taxon>
        <taxon>Hydra</taxon>
    </lineage>
</organism>
<dbReference type="GeneID" id="136082358"/>
<accession>A0ABM4C7B1</accession>
<dbReference type="Proteomes" id="UP001652625">
    <property type="component" value="Chromosome 07"/>
</dbReference>
<proteinExistence type="predicted"/>
<reference evidence="2" key="1">
    <citation type="submission" date="2025-08" db="UniProtKB">
        <authorList>
            <consortium name="RefSeq"/>
        </authorList>
    </citation>
    <scope>IDENTIFICATION</scope>
</reference>
<dbReference type="RefSeq" id="XP_065657488.1">
    <property type="nucleotide sequence ID" value="XM_065801416.1"/>
</dbReference>
<evidence type="ECO:0000313" key="2">
    <source>
        <dbReference type="RefSeq" id="XP_065657488.1"/>
    </source>
</evidence>
<evidence type="ECO:0000313" key="1">
    <source>
        <dbReference type="Proteomes" id="UP001652625"/>
    </source>
</evidence>